<dbReference type="EMBL" id="CM043789">
    <property type="protein sequence ID" value="KAI4826927.1"/>
    <property type="molecule type" value="Genomic_DNA"/>
</dbReference>
<reference evidence="1" key="1">
    <citation type="submission" date="2022-05" db="EMBL/GenBank/DDBJ databases">
        <title>Chromosome-level genome of Chaenocephalus aceratus.</title>
        <authorList>
            <person name="Park H."/>
        </authorList>
    </citation>
    <scope>NUCLEOTIDE SEQUENCE</scope>
    <source>
        <strain evidence="1">KU_202001</strain>
    </source>
</reference>
<comment type="caution">
    <text evidence="1">The sequence shown here is derived from an EMBL/GenBank/DDBJ whole genome shotgun (WGS) entry which is preliminary data.</text>
</comment>
<dbReference type="Proteomes" id="UP001057452">
    <property type="component" value="Chromosome 5"/>
</dbReference>
<protein>
    <submittedName>
        <fullName evidence="1">Uncharacterized protein</fullName>
    </submittedName>
</protein>
<accession>A0ACB9XIL7</accession>
<gene>
    <name evidence="1" type="ORF">KUCAC02_030357</name>
</gene>
<name>A0ACB9XIL7_CHAAC</name>
<proteinExistence type="predicted"/>
<sequence length="199" mass="22336">MLEFLKTSEGLMKSKLNMESLTKPELLMLFSILEGELEARDLVIDALKIVVFSLSAEERYGKYNLSDPFQALQRDSEAVGDQLKEPGCPSTTSNPLVVLKLVVGHCRRMQEKMLAQLAAAEQLEFERSQVRRLEKEQRRMTVSRSKRTAQHNSSPALWPKSASGQVPGLWRRDNRLSEVEPQARQGEGVLSGPEKRAGG</sequence>
<evidence type="ECO:0000313" key="2">
    <source>
        <dbReference type="Proteomes" id="UP001057452"/>
    </source>
</evidence>
<organism evidence="1 2">
    <name type="scientific">Chaenocephalus aceratus</name>
    <name type="common">Blackfin icefish</name>
    <name type="synonym">Chaenichthys aceratus</name>
    <dbReference type="NCBI Taxonomy" id="36190"/>
    <lineage>
        <taxon>Eukaryota</taxon>
        <taxon>Metazoa</taxon>
        <taxon>Chordata</taxon>
        <taxon>Craniata</taxon>
        <taxon>Vertebrata</taxon>
        <taxon>Euteleostomi</taxon>
        <taxon>Actinopterygii</taxon>
        <taxon>Neopterygii</taxon>
        <taxon>Teleostei</taxon>
        <taxon>Neoteleostei</taxon>
        <taxon>Acanthomorphata</taxon>
        <taxon>Eupercaria</taxon>
        <taxon>Perciformes</taxon>
        <taxon>Notothenioidei</taxon>
        <taxon>Channichthyidae</taxon>
        <taxon>Chaenocephalus</taxon>
    </lineage>
</organism>
<evidence type="ECO:0000313" key="1">
    <source>
        <dbReference type="EMBL" id="KAI4826927.1"/>
    </source>
</evidence>
<keyword evidence="2" id="KW-1185">Reference proteome</keyword>